<dbReference type="Pfam" id="PF13359">
    <property type="entry name" value="DDE_Tnp_4"/>
    <property type="match status" value="1"/>
</dbReference>
<feature type="compositionally biased region" description="Polar residues" evidence="3">
    <location>
        <begin position="750"/>
        <end position="764"/>
    </location>
</feature>
<dbReference type="PANTHER" id="PTHR46934:SF8">
    <property type="entry name" value="OS06G0481800 PROTEIN"/>
    <property type="match status" value="1"/>
</dbReference>
<accession>A0AAQ3U076</accession>
<evidence type="ECO:0000313" key="8">
    <source>
        <dbReference type="Proteomes" id="UP001341281"/>
    </source>
</evidence>
<feature type="non-terminal residue" evidence="7">
    <location>
        <position position="1"/>
    </location>
</feature>
<sequence length="855" mass="97228">TGGSRTRGGRGRVFVFAHRPPPPPHQRRRRRPAPRRRRCPAPRRCIPDAGCLILALHSHIVRRHLLAPRRSSLGSVPAPPPPRTAIGVFIDIAIQRMDKLVRKRREEEDEEIMLFLLPALYLISNRGRVKRARHNSKLPGKERLKEILEGHEKNCLVAFRMEPSVFRDIATFLREKHLLRDTRDVSVEEKLGIFLFMMSHNASYEDLQHEFKHSGETIHRHIQSVFKVIPALVYRFVKPASGFGIHWKISTDQRFFPYFQNCLGAIDGTHVPITISAEKQAPYRNRKGTLSQNVMLVCDFDLKFTFLSSGWEGSATDARVLRSAMLGGFNVPEGKYYLVDGGYANTPSFIAPYRGVRYHLKKFGRGHQRPRNYKELFNHRHALLRNHIERAIGVLKKRFPILKVGTHHPIENQVKLPAAAVVFHNLIRMHDGDEGWLNNQPNSISPENFVDLPEGDNYYSNDVMSLSSQVDNGNSVRDIIAMNMWNDYTTMLGRGSPRINLIQAVSMHKKLSPRSTANTHKKGKSPKGGKSPKADRNRAKWTTGLEKGLVDLLLEHNNVCYKGQNGWSSEAWNRIYRLFKERFPYVPFTRVQVTDKERELKREYRALKEIRKQSGVSWNERLCMVEADEHLWKNIITSFGEKAKKFRTKAFPFYEAMGELHDGQTAEGTLNFTSIEPSQAAATQPSQAAATQSYEAAATQPSEAAATQPSEAAVTQPSEVAVTHRQPAQAAATQAISDDDDELRILDPPASTSMGKRGRSATSSRVDKRKQDGKVAEMMSRFLEMKAKQAEDEAKERERTNANENDFPLPMCIAVLDGMEEISEDEKVDAYDIFKDAQNRAIFMTAKDATRIKWR</sequence>
<evidence type="ECO:0000256" key="1">
    <source>
        <dbReference type="ARBA" id="ARBA00001968"/>
    </source>
</evidence>
<feature type="region of interest" description="Disordered" evidence="3">
    <location>
        <begin position="1"/>
        <end position="41"/>
    </location>
</feature>
<evidence type="ECO:0000313" key="7">
    <source>
        <dbReference type="EMBL" id="WVZ81714.1"/>
    </source>
</evidence>
<reference evidence="7 8" key="1">
    <citation type="submission" date="2024-02" db="EMBL/GenBank/DDBJ databases">
        <title>High-quality chromosome-scale genome assembly of Pensacola bahiagrass (Paspalum notatum Flugge var. saurae).</title>
        <authorList>
            <person name="Vega J.M."/>
            <person name="Podio M."/>
            <person name="Orjuela J."/>
            <person name="Siena L.A."/>
            <person name="Pessino S.C."/>
            <person name="Combes M.C."/>
            <person name="Mariac C."/>
            <person name="Albertini E."/>
            <person name="Pupilli F."/>
            <person name="Ortiz J.P.A."/>
            <person name="Leblanc O."/>
        </authorList>
    </citation>
    <scope>NUCLEOTIDE SEQUENCE [LARGE SCALE GENOMIC DNA]</scope>
    <source>
        <strain evidence="7">R1</strain>
        <tissue evidence="7">Leaf</tissue>
    </source>
</reference>
<dbReference type="InterPro" id="IPR058353">
    <property type="entry name" value="DUF8040"/>
</dbReference>
<organism evidence="7 8">
    <name type="scientific">Paspalum notatum var. saurae</name>
    <dbReference type="NCBI Taxonomy" id="547442"/>
    <lineage>
        <taxon>Eukaryota</taxon>
        <taxon>Viridiplantae</taxon>
        <taxon>Streptophyta</taxon>
        <taxon>Embryophyta</taxon>
        <taxon>Tracheophyta</taxon>
        <taxon>Spermatophyta</taxon>
        <taxon>Magnoliopsida</taxon>
        <taxon>Liliopsida</taxon>
        <taxon>Poales</taxon>
        <taxon>Poaceae</taxon>
        <taxon>PACMAD clade</taxon>
        <taxon>Panicoideae</taxon>
        <taxon>Andropogonodae</taxon>
        <taxon>Paspaleae</taxon>
        <taxon>Paspalinae</taxon>
        <taxon>Paspalum</taxon>
    </lineage>
</organism>
<keyword evidence="2" id="KW-0479">Metal-binding</keyword>
<keyword evidence="8" id="KW-1185">Reference proteome</keyword>
<dbReference type="Proteomes" id="UP001341281">
    <property type="component" value="Chromosome 06"/>
</dbReference>
<gene>
    <name evidence="7" type="ORF">U9M48_029059</name>
</gene>
<dbReference type="PANTHER" id="PTHR46934">
    <property type="entry name" value="MYB_DNA-BIND_3 DOMAIN-CONTAINING PROTEIN-RELATED"/>
    <property type="match status" value="1"/>
</dbReference>
<dbReference type="AlphaFoldDB" id="A0AAQ3U076"/>
<dbReference type="InterPro" id="IPR024752">
    <property type="entry name" value="Myb/SANT-like_dom"/>
</dbReference>
<proteinExistence type="predicted"/>
<dbReference type="Pfam" id="PF12776">
    <property type="entry name" value="Myb_DNA-bind_3"/>
    <property type="match status" value="1"/>
</dbReference>
<feature type="region of interest" description="Disordered" evidence="3">
    <location>
        <begin position="678"/>
        <end position="773"/>
    </location>
</feature>
<feature type="domain" description="DUF8040" evidence="6">
    <location>
        <begin position="135"/>
        <end position="229"/>
    </location>
</feature>
<feature type="region of interest" description="Disordered" evidence="3">
    <location>
        <begin position="509"/>
        <end position="539"/>
    </location>
</feature>
<evidence type="ECO:0008006" key="9">
    <source>
        <dbReference type="Google" id="ProtNLM"/>
    </source>
</evidence>
<dbReference type="EMBL" id="CP144750">
    <property type="protein sequence ID" value="WVZ81714.1"/>
    <property type="molecule type" value="Genomic_DNA"/>
</dbReference>
<feature type="domain" description="DDE Tnp4" evidence="5">
    <location>
        <begin position="266"/>
        <end position="425"/>
    </location>
</feature>
<name>A0AAQ3U076_PASNO</name>
<protein>
    <recommendedName>
        <fullName evidence="9">Myb/SANT-like domain-containing protein</fullName>
    </recommendedName>
</protein>
<dbReference type="Pfam" id="PF26138">
    <property type="entry name" value="DUF8040"/>
    <property type="match status" value="1"/>
</dbReference>
<dbReference type="InterPro" id="IPR027806">
    <property type="entry name" value="HARBI1_dom"/>
</dbReference>
<evidence type="ECO:0000259" key="6">
    <source>
        <dbReference type="Pfam" id="PF26138"/>
    </source>
</evidence>
<feature type="compositionally biased region" description="Low complexity" evidence="3">
    <location>
        <begin position="678"/>
        <end position="709"/>
    </location>
</feature>
<evidence type="ECO:0000256" key="2">
    <source>
        <dbReference type="ARBA" id="ARBA00022723"/>
    </source>
</evidence>
<evidence type="ECO:0000259" key="5">
    <source>
        <dbReference type="Pfam" id="PF13359"/>
    </source>
</evidence>
<evidence type="ECO:0000259" key="4">
    <source>
        <dbReference type="Pfam" id="PF12776"/>
    </source>
</evidence>
<dbReference type="GO" id="GO:0046872">
    <property type="term" value="F:metal ion binding"/>
    <property type="evidence" value="ECO:0007669"/>
    <property type="project" value="UniProtKB-KW"/>
</dbReference>
<feature type="compositionally biased region" description="Basic residues" evidence="3">
    <location>
        <begin position="25"/>
        <end position="41"/>
    </location>
</feature>
<comment type="cofactor">
    <cofactor evidence="1">
        <name>a divalent metal cation</name>
        <dbReference type="ChEBI" id="CHEBI:60240"/>
    </cofactor>
</comment>
<feature type="domain" description="Myb/SANT-like" evidence="4">
    <location>
        <begin position="540"/>
        <end position="634"/>
    </location>
</feature>
<evidence type="ECO:0000256" key="3">
    <source>
        <dbReference type="SAM" id="MobiDB-lite"/>
    </source>
</evidence>